<dbReference type="GO" id="GO:0009055">
    <property type="term" value="F:electron transfer activity"/>
    <property type="evidence" value="ECO:0007669"/>
    <property type="project" value="UniProtKB-UniRule"/>
</dbReference>
<feature type="transmembrane region" description="Helical" evidence="15">
    <location>
        <begin position="14"/>
        <end position="34"/>
    </location>
</feature>
<proteinExistence type="inferred from homology"/>
<evidence type="ECO:0000256" key="1">
    <source>
        <dbReference type="ARBA" id="ARBA00004429"/>
    </source>
</evidence>
<keyword evidence="5" id="KW-0997">Cell inner membrane</keyword>
<keyword evidence="17" id="KW-1185">Reference proteome</keyword>
<evidence type="ECO:0000256" key="9">
    <source>
        <dbReference type="ARBA" id="ARBA00023002"/>
    </source>
</evidence>
<evidence type="ECO:0000313" key="16">
    <source>
        <dbReference type="EMBL" id="ANJ58164.1"/>
    </source>
</evidence>
<gene>
    <name evidence="14" type="primary">dsbB</name>
    <name evidence="16" type="ORF">PMA3_24545</name>
</gene>
<dbReference type="GO" id="GO:0005886">
    <property type="term" value="C:plasma membrane"/>
    <property type="evidence" value="ECO:0007669"/>
    <property type="project" value="UniProtKB-SubCell"/>
</dbReference>
<dbReference type="PANTHER" id="PTHR36570:SF3">
    <property type="entry name" value="DISULFIDE BOND FORMATION PROTEIN B"/>
    <property type="match status" value="1"/>
</dbReference>
<keyword evidence="10 14" id="KW-0472">Membrane</keyword>
<dbReference type="NCBIfam" id="NF002552">
    <property type="entry name" value="PRK02110.1"/>
    <property type="match status" value="1"/>
</dbReference>
<feature type="topological domain" description="Periplasmic" evidence="14">
    <location>
        <begin position="90"/>
        <end position="144"/>
    </location>
</feature>
<dbReference type="InterPro" id="IPR023380">
    <property type="entry name" value="DsbB-like_sf"/>
</dbReference>
<sequence>MSEETMRLGRERRYLVLLGAICLALIGGALYMQIVLGEAPCPLCILQRYALLLIAIFAFIGAAMRTRRSITVFETLVVICAVAGVGVAGHHVYTQFYPTVSCGIDVLQPIVDGLPLAKIFPLGFQVDGFCSTPYPPILGLSLAQWALVAFVLVVILVPLLTSRNRKALR</sequence>
<keyword evidence="4 14" id="KW-1003">Cell membrane</keyword>
<keyword evidence="12 14" id="KW-0143">Chaperone</keyword>
<evidence type="ECO:0000313" key="17">
    <source>
        <dbReference type="Proteomes" id="UP000078354"/>
    </source>
</evidence>
<dbReference type="GO" id="GO:0006457">
    <property type="term" value="P:protein folding"/>
    <property type="evidence" value="ECO:0007669"/>
    <property type="project" value="InterPro"/>
</dbReference>
<evidence type="ECO:0000256" key="7">
    <source>
        <dbReference type="ARBA" id="ARBA00022982"/>
    </source>
</evidence>
<dbReference type="HAMAP" id="MF_00286">
    <property type="entry name" value="DsbB"/>
    <property type="match status" value="1"/>
</dbReference>
<dbReference type="SUPFAM" id="SSF158442">
    <property type="entry name" value="DsbB-like"/>
    <property type="match status" value="1"/>
</dbReference>
<feature type="topological domain" description="Periplasmic" evidence="14">
    <location>
        <begin position="32"/>
        <end position="49"/>
    </location>
</feature>
<evidence type="ECO:0000256" key="10">
    <source>
        <dbReference type="ARBA" id="ARBA00023136"/>
    </source>
</evidence>
<dbReference type="STRING" id="1853130.PMA3_24545"/>
<dbReference type="InterPro" id="IPR003752">
    <property type="entry name" value="DiS_bond_form_DsbB/BdbC"/>
</dbReference>
<keyword evidence="8 14" id="KW-1133">Transmembrane helix</keyword>
<dbReference type="AlphaFoldDB" id="A0A191YZH5"/>
<keyword evidence="7 14" id="KW-0249">Electron transport</keyword>
<evidence type="ECO:0000256" key="5">
    <source>
        <dbReference type="ARBA" id="ARBA00022519"/>
    </source>
</evidence>
<keyword evidence="9 14" id="KW-0560">Oxidoreductase</keyword>
<feature type="transmembrane region" description="Helical" evidence="15">
    <location>
        <begin position="71"/>
        <end position="93"/>
    </location>
</feature>
<evidence type="ECO:0000256" key="15">
    <source>
        <dbReference type="SAM" id="Phobius"/>
    </source>
</evidence>
<dbReference type="EMBL" id="CP014870">
    <property type="protein sequence ID" value="ANJ58164.1"/>
    <property type="molecule type" value="Genomic_DNA"/>
</dbReference>
<dbReference type="InterPro" id="IPR022920">
    <property type="entry name" value="Disulphide_bond_form_DsbB"/>
</dbReference>
<dbReference type="PANTHER" id="PTHR36570">
    <property type="entry name" value="DISULFIDE BOND FORMATION PROTEIN B"/>
    <property type="match status" value="1"/>
</dbReference>
<keyword evidence="3 14" id="KW-0813">Transport</keyword>
<keyword evidence="13 14" id="KW-0676">Redox-active center</keyword>
<evidence type="ECO:0000256" key="13">
    <source>
        <dbReference type="ARBA" id="ARBA00023284"/>
    </source>
</evidence>
<keyword evidence="11 14" id="KW-1015">Disulfide bond</keyword>
<feature type="transmembrane region" description="Helical" evidence="15">
    <location>
        <begin position="142"/>
        <end position="161"/>
    </location>
</feature>
<evidence type="ECO:0000256" key="14">
    <source>
        <dbReference type="HAMAP-Rule" id="MF_00286"/>
    </source>
</evidence>
<evidence type="ECO:0000256" key="3">
    <source>
        <dbReference type="ARBA" id="ARBA00022448"/>
    </source>
</evidence>
<comment type="similarity">
    <text evidence="2 14">Belongs to the DsbB family.</text>
</comment>
<comment type="caution">
    <text evidence="14">Lacks conserved residue(s) required for the propagation of feature annotation.</text>
</comment>
<evidence type="ECO:0000256" key="4">
    <source>
        <dbReference type="ARBA" id="ARBA00022475"/>
    </source>
</evidence>
<dbReference type="RefSeq" id="WP_064679619.1">
    <property type="nucleotide sequence ID" value="NZ_CP014870.1"/>
</dbReference>
<feature type="topological domain" description="Cytoplasmic" evidence="14">
    <location>
        <begin position="164"/>
        <end position="169"/>
    </location>
</feature>
<evidence type="ECO:0000256" key="6">
    <source>
        <dbReference type="ARBA" id="ARBA00022692"/>
    </source>
</evidence>
<dbReference type="KEGG" id="psil:PMA3_24545"/>
<feature type="topological domain" description="Cytoplasmic" evidence="14">
    <location>
        <begin position="1"/>
        <end position="14"/>
    </location>
</feature>
<accession>A0A191YZH5</accession>
<evidence type="ECO:0000256" key="2">
    <source>
        <dbReference type="ARBA" id="ARBA00008823"/>
    </source>
</evidence>
<dbReference type="Proteomes" id="UP000078354">
    <property type="component" value="Chromosome"/>
</dbReference>
<dbReference type="Gene3D" id="1.20.1550.10">
    <property type="entry name" value="DsbB-like"/>
    <property type="match status" value="1"/>
</dbReference>
<comment type="subcellular location">
    <subcellularLocation>
        <location evidence="1">Cell inner membrane</location>
        <topology evidence="1">Multi-pass membrane protein</topology>
    </subcellularLocation>
    <subcellularLocation>
        <location evidence="14">Cell membrane</location>
        <topology evidence="14">Multi-pass membrane protein</topology>
    </subcellularLocation>
</comment>
<protein>
    <recommendedName>
        <fullName evidence="14">Disulfide bond formation protein B</fullName>
    </recommendedName>
    <alternativeName>
        <fullName evidence="14">Disulfide oxidoreductase</fullName>
    </alternativeName>
</protein>
<dbReference type="OrthoDB" id="3711263at2"/>
<feature type="transmembrane region" description="Helical" evidence="15">
    <location>
        <begin position="46"/>
        <end position="64"/>
    </location>
</feature>
<evidence type="ECO:0000256" key="11">
    <source>
        <dbReference type="ARBA" id="ARBA00023157"/>
    </source>
</evidence>
<comment type="function">
    <text evidence="14">Required for disulfide bond formation in some periplasmic proteins. Acts by oxidizing the DsbA protein.</text>
</comment>
<feature type="disulfide bond" description="Redox-active" evidence="14">
    <location>
        <begin position="41"/>
        <end position="44"/>
    </location>
</feature>
<dbReference type="Pfam" id="PF02600">
    <property type="entry name" value="DsbB"/>
    <property type="match status" value="1"/>
</dbReference>
<evidence type="ECO:0000256" key="12">
    <source>
        <dbReference type="ARBA" id="ARBA00023186"/>
    </source>
</evidence>
<dbReference type="GO" id="GO:0015035">
    <property type="term" value="F:protein-disulfide reductase activity"/>
    <property type="evidence" value="ECO:0007669"/>
    <property type="project" value="UniProtKB-UniRule"/>
</dbReference>
<reference evidence="16 17" key="1">
    <citation type="journal article" date="2018" name="Syst. Appl. Microbiol.">
        <title>Pseudomonas silesiensis sp. nov. strain A3T isolated from a biological pesticide sewage treatment plant and analysis of the complete genome sequence.</title>
        <authorList>
            <person name="Kaminski M.A."/>
            <person name="Furmanczyk E.M."/>
            <person name="Sobczak A."/>
            <person name="Dziembowski A."/>
            <person name="Lipinski L."/>
        </authorList>
    </citation>
    <scope>NUCLEOTIDE SEQUENCE [LARGE SCALE GENOMIC DNA]</scope>
    <source>
        <strain evidence="16 17">A3</strain>
    </source>
</reference>
<dbReference type="InterPro" id="IPR050183">
    <property type="entry name" value="DsbB"/>
</dbReference>
<keyword evidence="6 14" id="KW-0812">Transmembrane</keyword>
<evidence type="ECO:0000256" key="8">
    <source>
        <dbReference type="ARBA" id="ARBA00022989"/>
    </source>
</evidence>
<name>A0A191YZH5_9PSED</name>
<organism evidence="16 17">
    <name type="scientific">Pseudomonas silesiensis</name>
    <dbReference type="NCBI Taxonomy" id="1853130"/>
    <lineage>
        <taxon>Bacteria</taxon>
        <taxon>Pseudomonadati</taxon>
        <taxon>Pseudomonadota</taxon>
        <taxon>Gammaproteobacteria</taxon>
        <taxon>Pseudomonadales</taxon>
        <taxon>Pseudomonadaceae</taxon>
        <taxon>Pseudomonas</taxon>
    </lineage>
</organism>